<dbReference type="AlphaFoldDB" id="A0A517T0J9"/>
<keyword evidence="1" id="KW-1133">Transmembrane helix</keyword>
<dbReference type="InterPro" id="IPR018750">
    <property type="entry name" value="DUF2306_membrane"/>
</dbReference>
<feature type="transmembrane region" description="Helical" evidence="1">
    <location>
        <begin position="73"/>
        <end position="97"/>
    </location>
</feature>
<reference evidence="2 3" key="1">
    <citation type="submission" date="2019-02" db="EMBL/GenBank/DDBJ databases">
        <title>Deep-cultivation of Planctomycetes and their phenomic and genomic characterization uncovers novel biology.</title>
        <authorList>
            <person name="Wiegand S."/>
            <person name="Jogler M."/>
            <person name="Boedeker C."/>
            <person name="Pinto D."/>
            <person name="Vollmers J."/>
            <person name="Rivas-Marin E."/>
            <person name="Kohn T."/>
            <person name="Peeters S.H."/>
            <person name="Heuer A."/>
            <person name="Rast P."/>
            <person name="Oberbeckmann S."/>
            <person name="Bunk B."/>
            <person name="Jeske O."/>
            <person name="Meyerdierks A."/>
            <person name="Storesund J.E."/>
            <person name="Kallscheuer N."/>
            <person name="Luecker S."/>
            <person name="Lage O.M."/>
            <person name="Pohl T."/>
            <person name="Merkel B.J."/>
            <person name="Hornburger P."/>
            <person name="Mueller R.-W."/>
            <person name="Bruemmer F."/>
            <person name="Labrenz M."/>
            <person name="Spormann A.M."/>
            <person name="Op den Camp H."/>
            <person name="Overmann J."/>
            <person name="Amann R."/>
            <person name="Jetten M.S.M."/>
            <person name="Mascher T."/>
            <person name="Medema M.H."/>
            <person name="Devos D.P."/>
            <person name="Kaster A.-K."/>
            <person name="Ovreas L."/>
            <person name="Rohde M."/>
            <person name="Galperin M.Y."/>
            <person name="Jogler C."/>
        </authorList>
    </citation>
    <scope>NUCLEOTIDE SEQUENCE [LARGE SCALE GENOMIC DNA]</scope>
    <source>
        <strain evidence="2 3">SV_7m_r</strain>
    </source>
</reference>
<proteinExistence type="predicted"/>
<feature type="transmembrane region" description="Helical" evidence="1">
    <location>
        <begin position="170"/>
        <end position="190"/>
    </location>
</feature>
<protein>
    <recommendedName>
        <fullName evidence="4">DUF2306 domain-containing protein</fullName>
    </recommendedName>
</protein>
<evidence type="ECO:0008006" key="4">
    <source>
        <dbReference type="Google" id="ProtNLM"/>
    </source>
</evidence>
<evidence type="ECO:0000313" key="2">
    <source>
        <dbReference type="EMBL" id="QDT61918.1"/>
    </source>
</evidence>
<dbReference type="EMBL" id="CP036272">
    <property type="protein sequence ID" value="QDT61918.1"/>
    <property type="molecule type" value="Genomic_DNA"/>
</dbReference>
<dbReference type="OrthoDB" id="283150at2"/>
<gene>
    <name evidence="2" type="ORF">SV7mr_44590</name>
</gene>
<evidence type="ECO:0000313" key="3">
    <source>
        <dbReference type="Proteomes" id="UP000315003"/>
    </source>
</evidence>
<accession>A0A517T0J9</accession>
<dbReference type="Pfam" id="PF10067">
    <property type="entry name" value="DUF2306"/>
    <property type="match status" value="1"/>
</dbReference>
<keyword evidence="1" id="KW-0472">Membrane</keyword>
<organism evidence="2 3">
    <name type="scientific">Stieleria bergensis</name>
    <dbReference type="NCBI Taxonomy" id="2528025"/>
    <lineage>
        <taxon>Bacteria</taxon>
        <taxon>Pseudomonadati</taxon>
        <taxon>Planctomycetota</taxon>
        <taxon>Planctomycetia</taxon>
        <taxon>Pirellulales</taxon>
        <taxon>Pirellulaceae</taxon>
        <taxon>Stieleria</taxon>
    </lineage>
</organism>
<feature type="transmembrane region" description="Helical" evidence="1">
    <location>
        <begin position="109"/>
        <end position="131"/>
    </location>
</feature>
<keyword evidence="3" id="KW-1185">Reference proteome</keyword>
<keyword evidence="1" id="KW-0812">Transmembrane</keyword>
<feature type="transmembrane region" description="Helical" evidence="1">
    <location>
        <begin position="22"/>
        <end position="43"/>
    </location>
</feature>
<feature type="transmembrane region" description="Helical" evidence="1">
    <location>
        <begin position="137"/>
        <end position="158"/>
    </location>
</feature>
<feature type="transmembrane region" description="Helical" evidence="1">
    <location>
        <begin position="202"/>
        <end position="219"/>
    </location>
</feature>
<dbReference type="Proteomes" id="UP000315003">
    <property type="component" value="Chromosome"/>
</dbReference>
<name>A0A517T0J9_9BACT</name>
<evidence type="ECO:0000256" key="1">
    <source>
        <dbReference type="SAM" id="Phobius"/>
    </source>
</evidence>
<sequence length="233" mass="26145">MIRGCVLSTGVSTNVNRKRWSLVNWLALAIAILLTKNVAAILWEYRHYFPPNFEANFLIGRQSMFQGLYRQAFYLHLISSPLALLLGIFMVGSGLSGLAMRYHQLSGRVLATIVFLGVVPSGFIMAAGTLAGWWTGLAFAINASLVALFCALAGYHAYRRNHQAHKRWAMRTFLMLCAPIVLRLIAGVSIVTNTSSPTVYRWSAWISWLLPLLVFECYNQLRTQLPVTQPPQR</sequence>